<evidence type="ECO:0000256" key="2">
    <source>
        <dbReference type="SAM" id="SignalP"/>
    </source>
</evidence>
<evidence type="ECO:0000313" key="3">
    <source>
        <dbReference type="EMBL" id="VDM14066.1"/>
    </source>
</evidence>
<keyword evidence="4" id="KW-1185">Reference proteome</keyword>
<name>A0A3P7E3Z2_WUCBA</name>
<dbReference type="InterPro" id="IPR008451">
    <property type="entry name" value="Chromadorea_ALT"/>
</dbReference>
<dbReference type="OrthoDB" id="5779160at2759"/>
<proteinExistence type="predicted"/>
<evidence type="ECO:0000313" key="4">
    <source>
        <dbReference type="Proteomes" id="UP000270924"/>
    </source>
</evidence>
<sequence length="192" mass="22529">MNKLLIVFGLIILFATPLYAKQSNEEEEEMSNEEEKENGSKEEEDEEDYSEEEEEDEEKNESGEKEDEEEGSRSKEEEEDEDEDGGEEDEDEKENEDDSEEREEYTAKGEFVKTDGKQVVLLFQKKQCDSHVACYDQREPQAWCILKENQSWTDKGCFCDEKRHLCVMERKNGGKLEYAYCAPAKDWKCSYD</sequence>
<evidence type="ECO:0008006" key="5">
    <source>
        <dbReference type="Google" id="ProtNLM"/>
    </source>
</evidence>
<feature type="compositionally biased region" description="Acidic residues" evidence="1">
    <location>
        <begin position="77"/>
        <end position="103"/>
    </location>
</feature>
<accession>A0A3P7E3Z2</accession>
<gene>
    <name evidence="3" type="ORF">WBA_LOCUS7452</name>
</gene>
<feature type="signal peptide" evidence="2">
    <location>
        <begin position="1"/>
        <end position="20"/>
    </location>
</feature>
<dbReference type="EMBL" id="UYWW01005317">
    <property type="protein sequence ID" value="VDM14066.1"/>
    <property type="molecule type" value="Genomic_DNA"/>
</dbReference>
<evidence type="ECO:0000256" key="1">
    <source>
        <dbReference type="SAM" id="MobiDB-lite"/>
    </source>
</evidence>
<keyword evidence="2" id="KW-0732">Signal</keyword>
<dbReference type="Proteomes" id="UP000270924">
    <property type="component" value="Unassembled WGS sequence"/>
</dbReference>
<dbReference type="Pfam" id="PF05535">
    <property type="entry name" value="Chromadorea_ALT"/>
    <property type="match status" value="1"/>
</dbReference>
<dbReference type="AlphaFoldDB" id="A0A3P7E3Z2"/>
<feature type="compositionally biased region" description="Acidic residues" evidence="1">
    <location>
        <begin position="25"/>
        <end position="70"/>
    </location>
</feature>
<dbReference type="OMA" id="YTAKGEF"/>
<feature type="chain" id="PRO_5018338067" description="Abundant larval transcript-2 protein" evidence="2">
    <location>
        <begin position="21"/>
        <end position="192"/>
    </location>
</feature>
<feature type="region of interest" description="Disordered" evidence="1">
    <location>
        <begin position="20"/>
        <end position="110"/>
    </location>
</feature>
<dbReference type="InParanoid" id="A0A3P7E3Z2"/>
<organism evidence="3 4">
    <name type="scientific">Wuchereria bancrofti</name>
    <dbReference type="NCBI Taxonomy" id="6293"/>
    <lineage>
        <taxon>Eukaryota</taxon>
        <taxon>Metazoa</taxon>
        <taxon>Ecdysozoa</taxon>
        <taxon>Nematoda</taxon>
        <taxon>Chromadorea</taxon>
        <taxon>Rhabditida</taxon>
        <taxon>Spirurina</taxon>
        <taxon>Spiruromorpha</taxon>
        <taxon>Filarioidea</taxon>
        <taxon>Onchocercidae</taxon>
        <taxon>Wuchereria</taxon>
    </lineage>
</organism>
<reference evidence="3 4" key="1">
    <citation type="submission" date="2018-11" db="EMBL/GenBank/DDBJ databases">
        <authorList>
            <consortium name="Pathogen Informatics"/>
        </authorList>
    </citation>
    <scope>NUCLEOTIDE SEQUENCE [LARGE SCALE GENOMIC DNA]</scope>
</reference>
<protein>
    <recommendedName>
        <fullName evidence="5">Abundant larval transcript-2 protein</fullName>
    </recommendedName>
</protein>